<comment type="caution">
    <text evidence="4">The sequence shown here is derived from an EMBL/GenBank/DDBJ whole genome shotgun (WGS) entry which is preliminary data.</text>
</comment>
<dbReference type="Gene3D" id="1.10.472.10">
    <property type="entry name" value="Cyclin-like"/>
    <property type="match status" value="1"/>
</dbReference>
<dbReference type="Gene3D" id="2.30.29.140">
    <property type="match status" value="1"/>
</dbReference>
<protein>
    <submittedName>
        <fullName evidence="4">Stomatal closure-related actin-binding protein, PH domain</fullName>
    </submittedName>
</protein>
<dbReference type="InterPro" id="IPR006671">
    <property type="entry name" value="Cyclin_N"/>
</dbReference>
<feature type="region of interest" description="Disordered" evidence="1">
    <location>
        <begin position="81"/>
        <end position="128"/>
    </location>
</feature>
<dbReference type="GO" id="GO:0003779">
    <property type="term" value="F:actin binding"/>
    <property type="evidence" value="ECO:0007669"/>
    <property type="project" value="InterPro"/>
</dbReference>
<organism evidence="4 5">
    <name type="scientific">Dillenia turbinata</name>
    <dbReference type="NCBI Taxonomy" id="194707"/>
    <lineage>
        <taxon>Eukaryota</taxon>
        <taxon>Viridiplantae</taxon>
        <taxon>Streptophyta</taxon>
        <taxon>Embryophyta</taxon>
        <taxon>Tracheophyta</taxon>
        <taxon>Spermatophyta</taxon>
        <taxon>Magnoliopsida</taxon>
        <taxon>eudicotyledons</taxon>
        <taxon>Gunneridae</taxon>
        <taxon>Pentapetalae</taxon>
        <taxon>Dilleniales</taxon>
        <taxon>Dilleniaceae</taxon>
        <taxon>Dillenia</taxon>
    </lineage>
</organism>
<dbReference type="GO" id="GO:0007015">
    <property type="term" value="P:actin filament organization"/>
    <property type="evidence" value="ECO:0007669"/>
    <property type="project" value="InterPro"/>
</dbReference>
<evidence type="ECO:0000313" key="5">
    <source>
        <dbReference type="Proteomes" id="UP001370490"/>
    </source>
</evidence>
<keyword evidence="5" id="KW-1185">Reference proteome</keyword>
<dbReference type="SUPFAM" id="SSF47954">
    <property type="entry name" value="Cyclin-like"/>
    <property type="match status" value="1"/>
</dbReference>
<dbReference type="Pfam" id="PF00134">
    <property type="entry name" value="Cyclin_N"/>
    <property type="match status" value="1"/>
</dbReference>
<evidence type="ECO:0000313" key="4">
    <source>
        <dbReference type="EMBL" id="KAK6928929.1"/>
    </source>
</evidence>
<dbReference type="EMBL" id="JBAMMX010000013">
    <property type="protein sequence ID" value="KAK6928929.1"/>
    <property type="molecule type" value="Genomic_DNA"/>
</dbReference>
<evidence type="ECO:0000256" key="1">
    <source>
        <dbReference type="SAM" id="MobiDB-lite"/>
    </source>
</evidence>
<feature type="domain" description="Stomatal closure-related actin-binding protein PH" evidence="3">
    <location>
        <begin position="440"/>
        <end position="485"/>
    </location>
</feature>
<dbReference type="PANTHER" id="PTHR31172">
    <property type="entry name" value="STOMATAL CLOSURE-RELATED ACTIN-BINDING PROTEIN 1"/>
    <property type="match status" value="1"/>
</dbReference>
<dbReference type="Pfam" id="PF17684">
    <property type="entry name" value="SCAB-PH"/>
    <property type="match status" value="1"/>
</dbReference>
<reference evidence="4 5" key="1">
    <citation type="submission" date="2023-12" db="EMBL/GenBank/DDBJ databases">
        <title>A high-quality genome assembly for Dillenia turbinata (Dilleniales).</title>
        <authorList>
            <person name="Chanderbali A."/>
        </authorList>
    </citation>
    <scope>NUCLEOTIDE SEQUENCE [LARGE SCALE GENOMIC DNA]</scope>
    <source>
        <strain evidence="4">LSX21</strain>
        <tissue evidence="4">Leaf</tissue>
    </source>
</reference>
<gene>
    <name evidence="4" type="ORF">RJ641_005134</name>
</gene>
<dbReference type="PANTHER" id="PTHR31172:SF7">
    <property type="entry name" value="STOMATAL CLOSURE-RELATED ACTIN-BINDING PROTEIN 3"/>
    <property type="match status" value="1"/>
</dbReference>
<dbReference type="AlphaFoldDB" id="A0AAN8V8Q4"/>
<sequence>MASTMIPDENRVFLRISFEWNVVGEGRNRRALGDIGNLVPVRGVKRKPQNQNQISRPSTRGFCAQLLANAQAAVAENNNKMGLKQQQLLPTRRVPVKPKPNPENDMEISPDNEKQDIKKESNKPSRPKEQIIDIDAMLLMSTMSWLLFNMLKSCSNFTNLLRSLSMKMVPRRELQLVGISAMLIACKYEEIWPPEVVYRNYSNSQRGSVALLPPAKTKEENLGEMQLEFPKELTEVDVAKMNRPLAYKKKIEVNMDGVIVIDGSEAAVLLLAAVHKNVQRSVPVKHLNRTLRMPLRLVLTLRNKMSRRQPTSLLEPVIYNKMRAILVDWLIENDSGVYDYIDSQPVIYIKMRAILVDWLIEVTLVGYNHIEILVGDSNGEDCKIYGKARQVLCNEGNIESREAESVVQHIEDVFFKGPQCICQPLSNPSDENSALVHYIQVVISQVNGQDYSSHSIHVFHVGKMRMKLCKGWITKARESYSTSMQTN</sequence>
<dbReference type="InterPro" id="IPR036915">
    <property type="entry name" value="Cyclin-like_sf"/>
</dbReference>
<evidence type="ECO:0000259" key="3">
    <source>
        <dbReference type="Pfam" id="PF17684"/>
    </source>
</evidence>
<feature type="compositionally biased region" description="Basic and acidic residues" evidence="1">
    <location>
        <begin position="111"/>
        <end position="128"/>
    </location>
</feature>
<dbReference type="GO" id="GO:0010119">
    <property type="term" value="P:regulation of stomatal movement"/>
    <property type="evidence" value="ECO:0007669"/>
    <property type="project" value="InterPro"/>
</dbReference>
<dbReference type="InterPro" id="IPR041144">
    <property type="entry name" value="SCAB-PH"/>
</dbReference>
<feature type="domain" description="Cyclin N-terminal" evidence="2">
    <location>
        <begin position="162"/>
        <end position="196"/>
    </location>
</feature>
<dbReference type="Proteomes" id="UP001370490">
    <property type="component" value="Unassembled WGS sequence"/>
</dbReference>
<proteinExistence type="predicted"/>
<accession>A0AAN8V8Q4</accession>
<evidence type="ECO:0000259" key="2">
    <source>
        <dbReference type="Pfam" id="PF00134"/>
    </source>
</evidence>
<name>A0AAN8V8Q4_9MAGN</name>
<dbReference type="InterPro" id="IPR039640">
    <property type="entry name" value="SCAB"/>
</dbReference>